<dbReference type="EMBL" id="FCOC02000002">
    <property type="protein sequence ID" value="SAL18636.1"/>
    <property type="molecule type" value="Genomic_DNA"/>
</dbReference>
<proteinExistence type="predicted"/>
<reference evidence="1 2" key="1">
    <citation type="submission" date="2016-01" db="EMBL/GenBank/DDBJ databases">
        <authorList>
            <person name="Oliw E.H."/>
        </authorList>
    </citation>
    <scope>NUCLEOTIDE SEQUENCE [LARGE SCALE GENOMIC DNA]</scope>
    <source>
        <strain evidence="1">LMG 22029</strain>
    </source>
</reference>
<dbReference type="RefSeq" id="WP_157766594.1">
    <property type="nucleotide sequence ID" value="NZ_FCOC02000002.1"/>
</dbReference>
<sequence>MPNVVEYIEPFSTSVPLDFTLTAGPFRAQFCAVTTPGTATPVTSKLPDPATLHGYIALLAAALDSGYGANAAPMPAMPVADRVSLYQHLWRQLDLALSLIKSGTGGISVLQPFAPELEKSAKSALSYLLGTLYARVATGLWGQENRWGKVGAFWHYGVLSSHAVNFKVTSASKALNPDFLVRFDGRVSHWACIETKGSLGDQNNEVLKSGLHQAGKLKRVEWLDAGSLTTVNAVPAEQACVMTYFAPPDNTLEVLLMDPPAGEVEATPSDFDAPLLFKEAGDFLCWTQALEQFEGIARLTDETEFGMSAGRFDWAPVPGRKDVWVGVSILMRQNHEKLTWAISLLEWLVPVLSRWRDRPDVKPRTINRRLSEMARYASERANPGNRVDIDGSFEMWAALASRLKEMKHGNKEFISWLTLLGDIWSCKLFSGGSERIQTNQEVQSLGDLWSTVDSAVRVEGSYFELSNVIDWETMTAYPFEHTAYGLIIVGFAPDNDDA</sequence>
<name>A0A158FFD0_CABSO</name>
<evidence type="ECO:0000313" key="2">
    <source>
        <dbReference type="Proteomes" id="UP000054893"/>
    </source>
</evidence>
<dbReference type="AlphaFoldDB" id="A0A158FFD0"/>
<accession>A0A158FFD0</accession>
<organism evidence="1 2">
    <name type="scientific">Caballeronia sordidicola</name>
    <name type="common">Burkholderia sordidicola</name>
    <dbReference type="NCBI Taxonomy" id="196367"/>
    <lineage>
        <taxon>Bacteria</taxon>
        <taxon>Pseudomonadati</taxon>
        <taxon>Pseudomonadota</taxon>
        <taxon>Betaproteobacteria</taxon>
        <taxon>Burkholderiales</taxon>
        <taxon>Burkholderiaceae</taxon>
        <taxon>Caballeronia</taxon>
    </lineage>
</organism>
<evidence type="ECO:0000313" key="1">
    <source>
        <dbReference type="EMBL" id="SAL18636.1"/>
    </source>
</evidence>
<dbReference type="Proteomes" id="UP000054893">
    <property type="component" value="Unassembled WGS sequence"/>
</dbReference>
<dbReference type="OrthoDB" id="9122499at2"/>
<protein>
    <submittedName>
        <fullName evidence="1">Uncharacterized protein</fullName>
    </submittedName>
</protein>
<gene>
    <name evidence="1" type="ORF">AWB64_01273</name>
</gene>